<dbReference type="GO" id="GO:0016301">
    <property type="term" value="F:kinase activity"/>
    <property type="evidence" value="ECO:0007669"/>
    <property type="project" value="UniProtKB-KW"/>
</dbReference>
<feature type="domain" description="Carbohydrate kinase PfkB" evidence="4">
    <location>
        <begin position="24"/>
        <end position="280"/>
    </location>
</feature>
<keyword evidence="6" id="KW-1185">Reference proteome</keyword>
<dbReference type="RefSeq" id="WP_041365390.1">
    <property type="nucleotide sequence ID" value="NZ_HG938354.1"/>
</dbReference>
<evidence type="ECO:0000256" key="2">
    <source>
        <dbReference type="ARBA" id="ARBA00022679"/>
    </source>
</evidence>
<comment type="similarity">
    <text evidence="1">Belongs to the carbohydrate kinase PfkB family.</text>
</comment>
<evidence type="ECO:0000256" key="3">
    <source>
        <dbReference type="ARBA" id="ARBA00022777"/>
    </source>
</evidence>
<accession>A0A068T168</accession>
<keyword evidence="5" id="KW-0614">Plasmid</keyword>
<dbReference type="Proteomes" id="UP000028181">
    <property type="component" value="Plasmid pHAMBI540a"/>
</dbReference>
<dbReference type="InterPro" id="IPR011611">
    <property type="entry name" value="PfkB_dom"/>
</dbReference>
<keyword evidence="3 5" id="KW-0418">Kinase</keyword>
<keyword evidence="2" id="KW-0808">Transferase</keyword>
<evidence type="ECO:0000313" key="5">
    <source>
        <dbReference type="EMBL" id="CDN51791.1"/>
    </source>
</evidence>
<dbReference type="HOGENOM" id="CLU_027634_13_0_5"/>
<dbReference type="CDD" id="cd01940">
    <property type="entry name" value="Fructoselysine_kinase_like"/>
    <property type="match status" value="1"/>
</dbReference>
<reference evidence="6" key="1">
    <citation type="journal article" date="2014" name="BMC Genomics">
        <title>Genome sequencing of two Neorhizobium galegae strains reveals a noeT gene responsible for the unusual acetylation of the nodulation factors.</title>
        <authorList>
            <person name="Osterman J."/>
            <person name="Marsh J."/>
            <person name="Laine P.K."/>
            <person name="Zeng Z."/>
            <person name="Alatalo E."/>
            <person name="Sullivan J.T."/>
            <person name="Young J.P."/>
            <person name="Thomas-Oates J."/>
            <person name="Paulin L."/>
            <person name="Lindstrom K."/>
        </authorList>
    </citation>
    <scope>NUCLEOTIDE SEQUENCE [LARGE SCALE GENOMIC DNA]</scope>
    <source>
        <strain evidence="6">HAMBI 540</strain>
    </source>
</reference>
<dbReference type="OrthoDB" id="9775849at2"/>
<dbReference type="EMBL" id="HG938354">
    <property type="protein sequence ID" value="CDN51791.1"/>
    <property type="molecule type" value="Genomic_DNA"/>
</dbReference>
<dbReference type="PANTHER" id="PTHR43085">
    <property type="entry name" value="HEXOKINASE FAMILY MEMBER"/>
    <property type="match status" value="1"/>
</dbReference>
<dbReference type="GeneID" id="24260063"/>
<dbReference type="eggNOG" id="COG0524">
    <property type="taxonomic scope" value="Bacteria"/>
</dbReference>
<dbReference type="PANTHER" id="PTHR43085:SF41">
    <property type="entry name" value="FRUCTOSELYSINE 6-KINASE"/>
    <property type="match status" value="1"/>
</dbReference>
<dbReference type="Gene3D" id="3.40.1190.20">
    <property type="match status" value="1"/>
</dbReference>
<protein>
    <submittedName>
        <fullName evidence="5">Putative sugar kinase</fullName>
    </submittedName>
</protein>
<dbReference type="InterPro" id="IPR050306">
    <property type="entry name" value="PfkB_Carbo_kinase"/>
</dbReference>
<organism evidence="5 6">
    <name type="scientific">Neorhizobium galegae bv. orientalis str. HAMBI 540</name>
    <dbReference type="NCBI Taxonomy" id="1028800"/>
    <lineage>
        <taxon>Bacteria</taxon>
        <taxon>Pseudomonadati</taxon>
        <taxon>Pseudomonadota</taxon>
        <taxon>Alphaproteobacteria</taxon>
        <taxon>Hyphomicrobiales</taxon>
        <taxon>Rhizobiaceae</taxon>
        <taxon>Rhizobium/Agrobacterium group</taxon>
        <taxon>Neorhizobium</taxon>
    </lineage>
</organism>
<proteinExistence type="inferred from homology"/>
<dbReference type="Pfam" id="PF00294">
    <property type="entry name" value="PfkB"/>
    <property type="match status" value="1"/>
</dbReference>
<evidence type="ECO:0000256" key="1">
    <source>
        <dbReference type="ARBA" id="ARBA00010688"/>
    </source>
</evidence>
<name>A0A068T168_NEOGA</name>
<geneLocation type="plasmid" evidence="6">
    <name>II</name>
</geneLocation>
<evidence type="ECO:0000259" key="4">
    <source>
        <dbReference type="Pfam" id="PF00294"/>
    </source>
</evidence>
<dbReference type="KEGG" id="ngg:RG540_PA11150"/>
<dbReference type="SUPFAM" id="SSF53613">
    <property type="entry name" value="Ribokinase-like"/>
    <property type="match status" value="1"/>
</dbReference>
<sequence>MITPDTSFNTFKVLGLGDNVVDRYLNTGKMYPGGNALNFAVYAKMLGADAAFLGTFGTDAAARHVRATLEALCVPATHSRIIDGENGHADVRVVDGNREFVFSNKGGVARENPFAPGQGDIDYLSAFALVHTSCYSHLNQHLAVLKSGSRLLSYDFSYRWQVEDLIAPVTPHLDFAALSAGDVGRDRALEVLREAVGHGCGLALATLGPEGAVAYNGKDVVSVAPVPTDVVDTLGAGDAFITATLLTLAARGWKRGEHVGPQAIQAAMEKGSQFAAEICRIEGAFGYPAPIHSQVTA</sequence>
<dbReference type="InterPro" id="IPR029056">
    <property type="entry name" value="Ribokinase-like"/>
</dbReference>
<gene>
    <name evidence="5" type="ORF">RG540_PA11150</name>
</gene>
<dbReference type="PATRIC" id="fig|1028800.3.peg.5744"/>
<evidence type="ECO:0000313" key="6">
    <source>
        <dbReference type="Proteomes" id="UP000028181"/>
    </source>
</evidence>
<dbReference type="AlphaFoldDB" id="A0A068T168"/>